<accession>A0A3B1D8K5</accession>
<reference evidence="1" key="1">
    <citation type="submission" date="2018-06" db="EMBL/GenBank/DDBJ databases">
        <authorList>
            <person name="Zhirakovskaya E."/>
        </authorList>
    </citation>
    <scope>NUCLEOTIDE SEQUENCE</scope>
</reference>
<organism evidence="1">
    <name type="scientific">hydrothermal vent metagenome</name>
    <dbReference type="NCBI Taxonomy" id="652676"/>
    <lineage>
        <taxon>unclassified sequences</taxon>
        <taxon>metagenomes</taxon>
        <taxon>ecological metagenomes</taxon>
    </lineage>
</organism>
<evidence type="ECO:0000313" key="1">
    <source>
        <dbReference type="EMBL" id="VAX33163.1"/>
    </source>
</evidence>
<dbReference type="EMBL" id="UOGF01000102">
    <property type="protein sequence ID" value="VAX33163.1"/>
    <property type="molecule type" value="Genomic_DNA"/>
</dbReference>
<protein>
    <submittedName>
        <fullName evidence="1">Uncharacterized protein</fullName>
    </submittedName>
</protein>
<dbReference type="AlphaFoldDB" id="A0A3B1D8K5"/>
<proteinExistence type="predicted"/>
<gene>
    <name evidence="1" type="ORF">MNBD_NITROSPIRAE01-1528</name>
</gene>
<name>A0A3B1D8K5_9ZZZZ</name>
<sequence length="205" mass="22620">MGVKRSIKMIGFSGLVLLLMVSQSRAMGLSDFFDAGSAYLTHIIAHETGHNTMANMAGGRDVQMDFFQQKNGSFFAGVTSVGEIDRESVLPFRAAGLVASNYTFDLALSSYRAQPSTYNKSLLFFSGTDFLWYSVWSFYIKGSRDPGYDPVGISQETGLSSETIVSAALVQTALNAFRIYSGHDSYIPYISVENERMNMGVRVRF</sequence>